<feature type="compositionally biased region" description="Pro residues" evidence="1">
    <location>
        <begin position="1"/>
        <end position="11"/>
    </location>
</feature>
<dbReference type="InterPro" id="IPR000246">
    <property type="entry name" value="Peptidase_T2"/>
</dbReference>
<feature type="region of interest" description="Disordered" evidence="1">
    <location>
        <begin position="1"/>
        <end position="22"/>
    </location>
</feature>
<dbReference type="RefSeq" id="WP_344310586.1">
    <property type="nucleotide sequence ID" value="NZ_BAAANO010000034.1"/>
</dbReference>
<name>A0ABP5F1S0_9MICO</name>
<organism evidence="2 3">
    <name type="scientific">Brevibacterium samyangense</name>
    <dbReference type="NCBI Taxonomy" id="366888"/>
    <lineage>
        <taxon>Bacteria</taxon>
        <taxon>Bacillati</taxon>
        <taxon>Actinomycetota</taxon>
        <taxon>Actinomycetes</taxon>
        <taxon>Micrococcales</taxon>
        <taxon>Brevibacteriaceae</taxon>
        <taxon>Brevibacterium</taxon>
    </lineage>
</organism>
<evidence type="ECO:0000313" key="2">
    <source>
        <dbReference type="EMBL" id="GAA2014127.1"/>
    </source>
</evidence>
<sequence>MSTPSAVPPATPSAAHAEAGLSEVGPTPVIAIHGGAGALSRSRMTPEREQEYREALAGIVRAGQEVLASGGTAVDAVQRAVTLLEDSPLFNAGHGAVFTSAATHELDAAIMDGATLNTGAVAGVHTVKSPITLARAVMENSDHVLFAGEGAEAFARDHGLEIVSPDYFSTPERRAQLDRARQRAAGTAVLDHDGEAAAAEVTTAEATAQPGAGGASGGGEADSVVDPLDADTKYGTVGAVALDAHGNLAAATSTGGMTNKQVGRVGDTPVIGAGTYAANATCAVSATGTGEMFIRMVAAYDVAARMEYAGESLEQATRTVVHEKLPTIGGDGGLIAVDASGNVALPFNTEGMYRGFGRVGEEPTVGIYRGE</sequence>
<dbReference type="Pfam" id="PF01112">
    <property type="entry name" value="Asparaginase_2"/>
    <property type="match status" value="1"/>
</dbReference>
<dbReference type="CDD" id="cd04701">
    <property type="entry name" value="Asparaginase_2"/>
    <property type="match status" value="1"/>
</dbReference>
<evidence type="ECO:0000313" key="3">
    <source>
        <dbReference type="Proteomes" id="UP001500755"/>
    </source>
</evidence>
<dbReference type="PANTHER" id="PTHR10188:SF6">
    <property type="entry name" value="N(4)-(BETA-N-ACETYLGLUCOSAMINYL)-L-ASPARAGINASE"/>
    <property type="match status" value="1"/>
</dbReference>
<dbReference type="EMBL" id="BAAANO010000034">
    <property type="protein sequence ID" value="GAA2014127.1"/>
    <property type="molecule type" value="Genomic_DNA"/>
</dbReference>
<feature type="compositionally biased region" description="Gly residues" evidence="1">
    <location>
        <begin position="211"/>
        <end position="220"/>
    </location>
</feature>
<dbReference type="PANTHER" id="PTHR10188">
    <property type="entry name" value="L-ASPARAGINASE"/>
    <property type="match status" value="1"/>
</dbReference>
<dbReference type="SUPFAM" id="SSF56235">
    <property type="entry name" value="N-terminal nucleophile aminohydrolases (Ntn hydrolases)"/>
    <property type="match status" value="1"/>
</dbReference>
<dbReference type="Proteomes" id="UP001500755">
    <property type="component" value="Unassembled WGS sequence"/>
</dbReference>
<feature type="region of interest" description="Disordered" evidence="1">
    <location>
        <begin position="207"/>
        <end position="227"/>
    </location>
</feature>
<protein>
    <submittedName>
        <fullName evidence="2">Isoaspartyl peptidase/L-asparaginase</fullName>
    </submittedName>
</protein>
<proteinExistence type="predicted"/>
<accession>A0ABP5F1S0</accession>
<comment type="caution">
    <text evidence="2">The sequence shown here is derived from an EMBL/GenBank/DDBJ whole genome shotgun (WGS) entry which is preliminary data.</text>
</comment>
<dbReference type="InterPro" id="IPR029055">
    <property type="entry name" value="Ntn_hydrolases_N"/>
</dbReference>
<reference evidence="3" key="1">
    <citation type="journal article" date="2019" name="Int. J. Syst. Evol. Microbiol.">
        <title>The Global Catalogue of Microorganisms (GCM) 10K type strain sequencing project: providing services to taxonomists for standard genome sequencing and annotation.</title>
        <authorList>
            <consortium name="The Broad Institute Genomics Platform"/>
            <consortium name="The Broad Institute Genome Sequencing Center for Infectious Disease"/>
            <person name="Wu L."/>
            <person name="Ma J."/>
        </authorList>
    </citation>
    <scope>NUCLEOTIDE SEQUENCE [LARGE SCALE GENOMIC DNA]</scope>
    <source>
        <strain evidence="3">JCM 14546</strain>
    </source>
</reference>
<evidence type="ECO:0000256" key="1">
    <source>
        <dbReference type="SAM" id="MobiDB-lite"/>
    </source>
</evidence>
<gene>
    <name evidence="2" type="ORF">GCM10009755_27270</name>
</gene>
<dbReference type="Gene3D" id="3.60.20.30">
    <property type="entry name" value="(Glycosyl)asparaginase"/>
    <property type="match status" value="1"/>
</dbReference>
<keyword evidence="3" id="KW-1185">Reference proteome</keyword>